<dbReference type="PANTHER" id="PTHR15336:SF0">
    <property type="entry name" value="CYTOCHROME B-C1 COMPLEX SUBUNIT 6, MITOCHONDRIAL"/>
    <property type="match status" value="1"/>
</dbReference>
<evidence type="ECO:0000256" key="6">
    <source>
        <dbReference type="ARBA" id="ARBA00022982"/>
    </source>
</evidence>
<keyword evidence="7 9" id="KW-0496">Mitochondrion</keyword>
<dbReference type="GO" id="GO:0006122">
    <property type="term" value="P:mitochondrial electron transport, ubiquinol to cytochrome c"/>
    <property type="evidence" value="ECO:0007669"/>
    <property type="project" value="InterPro"/>
</dbReference>
<keyword evidence="13" id="KW-1185">Reference proteome</keyword>
<protein>
    <recommendedName>
        <fullName evidence="9">Cytochrome b-c1 complex subunit 6</fullName>
    </recommendedName>
</protein>
<keyword evidence="3 9" id="KW-0813">Transport</keyword>
<feature type="disulfide bond" evidence="10">
    <location>
        <begin position="48"/>
        <end position="62"/>
    </location>
</feature>
<evidence type="ECO:0000256" key="5">
    <source>
        <dbReference type="ARBA" id="ARBA00022792"/>
    </source>
</evidence>
<keyword evidence="4 9" id="KW-0679">Respiratory chain</keyword>
<comment type="similarity">
    <text evidence="2 9">Belongs to the UQCRH/QCR6 family.</text>
</comment>
<evidence type="ECO:0000256" key="9">
    <source>
        <dbReference type="PIRNR" id="PIRNR000019"/>
    </source>
</evidence>
<dbReference type="Pfam" id="PF02320">
    <property type="entry name" value="UCR_hinge"/>
    <property type="match status" value="1"/>
</dbReference>
<feature type="disulfide bond" evidence="10">
    <location>
        <begin position="32"/>
        <end position="76"/>
    </location>
</feature>
<evidence type="ECO:0000256" key="2">
    <source>
        <dbReference type="ARBA" id="ARBA00006498"/>
    </source>
</evidence>
<dbReference type="AlphaFoldDB" id="A0A6P4FG78"/>
<comment type="function">
    <text evidence="9">Component of the ubiquinol-cytochrome c oxidoreductase, a multisubunit transmembrane complex that is part of the mitochondrial electron transport chain which drives oxidative phosphorylation.</text>
</comment>
<evidence type="ECO:0000313" key="14">
    <source>
        <dbReference type="RefSeq" id="XP_016986368.1"/>
    </source>
</evidence>
<dbReference type="InterPro" id="IPR036811">
    <property type="entry name" value="Ubol_cytC_Rdtase_hinge_dom_sf"/>
</dbReference>
<keyword evidence="5 9" id="KW-0999">Mitochondrion inner membrane</keyword>
<dbReference type="SUPFAM" id="SSF81531">
    <property type="entry name" value="Non-heme 11 kDa protein of cytochrome bc1 complex (Ubiquinol-cytochrome c reductase)"/>
    <property type="match status" value="1"/>
</dbReference>
<keyword evidence="6 9" id="KW-0249">Electron transport</keyword>
<dbReference type="FunFam" id="1.10.287.20:FF:000004">
    <property type="entry name" value="Cytochrome b-c1 complex subunit 6"/>
    <property type="match status" value="1"/>
</dbReference>
<name>A0A6P4FG78_DRORH</name>
<evidence type="ECO:0000256" key="1">
    <source>
        <dbReference type="ARBA" id="ARBA00004137"/>
    </source>
</evidence>
<dbReference type="Proteomes" id="UP001652680">
    <property type="component" value="Unassembled WGS sequence"/>
</dbReference>
<evidence type="ECO:0000259" key="11">
    <source>
        <dbReference type="Pfam" id="PF02320"/>
    </source>
</evidence>
<keyword evidence="8 9" id="KW-0472">Membrane</keyword>
<reference evidence="14" key="2">
    <citation type="submission" date="2025-04" db="UniProtKB">
        <authorList>
            <consortium name="RefSeq"/>
        </authorList>
    </citation>
    <scope>IDENTIFICATION</scope>
</reference>
<keyword evidence="10" id="KW-1015">Disulfide bond</keyword>
<dbReference type="GeneID" id="108049628"/>
<dbReference type="RefSeq" id="XP_016986368.1">
    <property type="nucleotide sequence ID" value="XM_017130879.1"/>
</dbReference>
<comment type="subcellular location">
    <subcellularLocation>
        <location evidence="1">Mitochondrion inner membrane</location>
        <topology evidence="1">Peripheral membrane protein</topology>
        <orientation evidence="1">Intermembrane side</orientation>
    </subcellularLocation>
</comment>
<gene>
    <name evidence="14" type="primary">LOC108049628</name>
    <name evidence="12" type="synonym">108049628</name>
</gene>
<evidence type="ECO:0000256" key="10">
    <source>
        <dbReference type="PIRSR" id="PIRSR000019-1"/>
    </source>
</evidence>
<evidence type="ECO:0000256" key="7">
    <source>
        <dbReference type="ARBA" id="ARBA00023128"/>
    </source>
</evidence>
<dbReference type="GO" id="GO:0005743">
    <property type="term" value="C:mitochondrial inner membrane"/>
    <property type="evidence" value="ECO:0007669"/>
    <property type="project" value="UniProtKB-SubCell"/>
</dbReference>
<evidence type="ECO:0000313" key="13">
    <source>
        <dbReference type="Proteomes" id="UP001652680"/>
    </source>
</evidence>
<evidence type="ECO:0000256" key="8">
    <source>
        <dbReference type="ARBA" id="ARBA00023136"/>
    </source>
</evidence>
<dbReference type="PIRSF" id="PIRSF000019">
    <property type="entry name" value="Bc1_11K"/>
    <property type="match status" value="1"/>
</dbReference>
<dbReference type="Gene3D" id="1.10.287.20">
    <property type="entry name" value="Ubiquinol-cytochrome C reductase hinge domain"/>
    <property type="match status" value="1"/>
</dbReference>
<evidence type="ECO:0000256" key="4">
    <source>
        <dbReference type="ARBA" id="ARBA00022660"/>
    </source>
</evidence>
<evidence type="ECO:0000256" key="3">
    <source>
        <dbReference type="ARBA" id="ARBA00022448"/>
    </source>
</evidence>
<organism evidence="14">
    <name type="scientific">Drosophila rhopaloa</name>
    <name type="common">Fruit fly</name>
    <dbReference type="NCBI Taxonomy" id="1041015"/>
    <lineage>
        <taxon>Eukaryota</taxon>
        <taxon>Metazoa</taxon>
        <taxon>Ecdysozoa</taxon>
        <taxon>Arthropoda</taxon>
        <taxon>Hexapoda</taxon>
        <taxon>Insecta</taxon>
        <taxon>Pterygota</taxon>
        <taxon>Neoptera</taxon>
        <taxon>Endopterygota</taxon>
        <taxon>Diptera</taxon>
        <taxon>Brachycera</taxon>
        <taxon>Muscomorpha</taxon>
        <taxon>Ephydroidea</taxon>
        <taxon>Drosophilidae</taxon>
        <taxon>Drosophila</taxon>
        <taxon>Sophophora</taxon>
    </lineage>
</organism>
<reference evidence="13" key="1">
    <citation type="journal article" date="2021" name="Elife">
        <title>Highly contiguous assemblies of 101 drosophilid genomes.</title>
        <authorList>
            <person name="Kim B.Y."/>
            <person name="Wang J.R."/>
            <person name="Miller D.E."/>
            <person name="Barmina O."/>
            <person name="Delaney E."/>
            <person name="Thompson A."/>
            <person name="Comeault A.A."/>
            <person name="Peede D."/>
            <person name="D'Agostino E.R."/>
            <person name="Pelaez J."/>
            <person name="Aguilar J.M."/>
            <person name="Haji D."/>
            <person name="Matsunaga T."/>
            <person name="Armstrong E.E."/>
            <person name="Zych M."/>
            <person name="Ogawa Y."/>
            <person name="Stamenkovic-Radak M."/>
            <person name="Jelic M."/>
            <person name="Veselinovic M.S."/>
            <person name="Tanaskovic M."/>
            <person name="Eric P."/>
            <person name="Gao J.J."/>
            <person name="Katoh T.K."/>
            <person name="Toda M.J."/>
            <person name="Watabe H."/>
            <person name="Watada M."/>
            <person name="Davis J.S."/>
            <person name="Moyle L.C."/>
            <person name="Manoli G."/>
            <person name="Bertolini E."/>
            <person name="Kostal V."/>
            <person name="Hawley R.S."/>
            <person name="Takahashi A."/>
            <person name="Jones C.D."/>
            <person name="Price D.K."/>
            <person name="Whiteman N."/>
            <person name="Kopp A."/>
            <person name="Matute D.R."/>
            <person name="Petrov D.A."/>
        </authorList>
    </citation>
    <scope>NUCLEOTIDE SEQUENCE [LARGE SCALE GENOMIC DNA]</scope>
</reference>
<dbReference type="OrthoDB" id="405848at2759"/>
<sequence length="86" mass="10017">MAFKSWFSQPVVKAGDDEEKLVDPQADLREKCEAKDHIQSLYQKYQECNDRVNGRSKTTETCMEELFDFVTEVDHCVAHTLFSKLK</sequence>
<dbReference type="CTD" id="246560"/>
<dbReference type="EnsemblMetazoa" id="XM_017130879.2">
    <property type="protein sequence ID" value="XP_016986368.1"/>
    <property type="gene ID" value="LOC108049628"/>
</dbReference>
<accession>A0A6P4FG78</accession>
<proteinExistence type="inferred from homology"/>
<evidence type="ECO:0000313" key="12">
    <source>
        <dbReference type="EnsemblMetazoa" id="XP_016986368.1"/>
    </source>
</evidence>
<dbReference type="PANTHER" id="PTHR15336">
    <property type="entry name" value="UBIQUINOL-CYTOCHROME C REDUCTASE COMPLEX 7.8 KDA PROTEIN"/>
    <property type="match status" value="1"/>
</dbReference>
<reference evidence="12" key="3">
    <citation type="submission" date="2025-05" db="UniProtKB">
        <authorList>
            <consortium name="EnsemblMetazoa"/>
        </authorList>
    </citation>
    <scope>IDENTIFICATION</scope>
</reference>
<feature type="domain" description="Ubiquinol-cytochrome C reductase hinge" evidence="11">
    <location>
        <begin position="23"/>
        <end position="86"/>
    </location>
</feature>
<dbReference type="InterPro" id="IPR023184">
    <property type="entry name" value="Ubol_cytC_Rdtase_hinge_dom"/>
</dbReference>
<dbReference type="InterPro" id="IPR003422">
    <property type="entry name" value="Cyt_b-c1_6"/>
</dbReference>